<dbReference type="PANTHER" id="PTHR23084">
    <property type="entry name" value="PHOSPHATIDYLINOSITOL-4-PHOSPHATE 5-KINASE RELATED"/>
    <property type="match status" value="1"/>
</dbReference>
<evidence type="ECO:0000256" key="1">
    <source>
        <dbReference type="ARBA" id="ARBA00022737"/>
    </source>
</evidence>
<reference evidence="2 3" key="1">
    <citation type="submission" date="2020-04" db="EMBL/GenBank/DDBJ databases">
        <title>Perkinsus olseni comparative genomics.</title>
        <authorList>
            <person name="Bogema D.R."/>
        </authorList>
    </citation>
    <scope>NUCLEOTIDE SEQUENCE [LARGE SCALE GENOMIC DNA]</scope>
    <source>
        <strain evidence="2">00978-12</strain>
    </source>
</reference>
<dbReference type="SMART" id="SM00698">
    <property type="entry name" value="MORN"/>
    <property type="match status" value="4"/>
</dbReference>
<sequence>MSSGCIDVEEGHRGTVKAAFKGCCACVDRTPPSTHHSSVYGLSANYDITETLDGPISCASYHSYTYSTGEHYDGSREGNTRHGWGTYFYANGDVYSGNWLRNIKSGWGIYLRHGGEKYEGTWSYNMKHGLGCLVHRNGTRYVGQFVDDVKHGRGLAMHRNGLINAEVWDRGILISKAPVFEEIYSIDNTQPQQQGDALLEPTDTLANAEEHHDRNPIIIHQAFYCFRHAY</sequence>
<evidence type="ECO:0008006" key="4">
    <source>
        <dbReference type="Google" id="ProtNLM"/>
    </source>
</evidence>
<dbReference type="EMBL" id="JABANP010000565">
    <property type="protein sequence ID" value="KAF4680866.1"/>
    <property type="molecule type" value="Genomic_DNA"/>
</dbReference>
<dbReference type="OrthoDB" id="312720at2759"/>
<evidence type="ECO:0000313" key="2">
    <source>
        <dbReference type="EMBL" id="KAF4680866.1"/>
    </source>
</evidence>
<comment type="caution">
    <text evidence="2">The sequence shown here is derived from an EMBL/GenBank/DDBJ whole genome shotgun (WGS) entry which is preliminary data.</text>
</comment>
<evidence type="ECO:0000313" key="3">
    <source>
        <dbReference type="Proteomes" id="UP000541610"/>
    </source>
</evidence>
<organism evidence="2 3">
    <name type="scientific">Perkinsus olseni</name>
    <name type="common">Perkinsus atlanticus</name>
    <dbReference type="NCBI Taxonomy" id="32597"/>
    <lineage>
        <taxon>Eukaryota</taxon>
        <taxon>Sar</taxon>
        <taxon>Alveolata</taxon>
        <taxon>Perkinsozoa</taxon>
        <taxon>Perkinsea</taxon>
        <taxon>Perkinsida</taxon>
        <taxon>Perkinsidae</taxon>
        <taxon>Perkinsus</taxon>
    </lineage>
</organism>
<accession>A0A7J6NAL8</accession>
<dbReference type="Pfam" id="PF02493">
    <property type="entry name" value="MORN"/>
    <property type="match status" value="3"/>
</dbReference>
<proteinExistence type="predicted"/>
<dbReference type="Proteomes" id="UP000541610">
    <property type="component" value="Unassembled WGS sequence"/>
</dbReference>
<gene>
    <name evidence="2" type="ORF">FOZ60_012869</name>
</gene>
<keyword evidence="1" id="KW-0677">Repeat</keyword>
<dbReference type="InterPro" id="IPR003409">
    <property type="entry name" value="MORN"/>
</dbReference>
<dbReference type="AlphaFoldDB" id="A0A7J6NAL8"/>
<protein>
    <recommendedName>
        <fullName evidence="4">MORN repeat containing</fullName>
    </recommendedName>
</protein>
<dbReference type="SUPFAM" id="SSF82185">
    <property type="entry name" value="Histone H3 K4-specific methyltransferase SET7/9 N-terminal domain"/>
    <property type="match status" value="1"/>
</dbReference>
<name>A0A7J6NAL8_PEROL</name>
<dbReference type="Gene3D" id="2.20.110.10">
    <property type="entry name" value="Histone H3 K4-specific methyltransferase SET7/9 N-terminal domain"/>
    <property type="match status" value="2"/>
</dbReference>
<dbReference type="PANTHER" id="PTHR23084:SF262">
    <property type="entry name" value="FYVE-TYPE DOMAIN-CONTAINING PROTEIN"/>
    <property type="match status" value="1"/>
</dbReference>